<dbReference type="InterPro" id="IPR009387">
    <property type="entry name" value="HigB-2"/>
</dbReference>
<gene>
    <name evidence="1" type="ORF">BV61_00375</name>
</gene>
<sequence>MATGRRLEHSGEFERALQSFAKKDRRLREQVGKVLELRLQQGPGNDPKLQRVEGCPVFKTRIPAQGRGKRGGARVIYYCDHERLLPLFIYIKSKKENTNREDIGQIRNALQAAGLWPE</sequence>
<proteinExistence type="predicted"/>
<evidence type="ECO:0008006" key="3">
    <source>
        <dbReference type="Google" id="ProtNLM"/>
    </source>
</evidence>
<evidence type="ECO:0000313" key="2">
    <source>
        <dbReference type="Proteomes" id="UP000242636"/>
    </source>
</evidence>
<comment type="caution">
    <text evidence="1">The sequence shown here is derived from an EMBL/GenBank/DDBJ whole genome shotgun (WGS) entry which is preliminary data.</text>
</comment>
<dbReference type="Pfam" id="PF06296">
    <property type="entry name" value="RelE"/>
    <property type="match status" value="1"/>
</dbReference>
<keyword evidence="2" id="KW-1185">Reference proteome</keyword>
<dbReference type="EMBL" id="MWLD01000005">
    <property type="protein sequence ID" value="OOV35562.1"/>
    <property type="molecule type" value="Genomic_DNA"/>
</dbReference>
<reference evidence="1 2" key="1">
    <citation type="submission" date="2017-02" db="EMBL/GenBank/DDBJ databases">
        <title>Draft Genome Sequences of 'Candidatus Synechococcus spongiarum', Cyanobacterial Symbionts of the Mediterranean Sponge Aplysina aerophoba from two locations.</title>
        <authorList>
            <person name="Slaby B.M."/>
            <person name="Hentschel U."/>
        </authorList>
    </citation>
    <scope>NUCLEOTIDE SEQUENCE [LARGE SCALE GENOMIC DNA]</scope>
    <source>
        <strain evidence="1">LMB bulk15M</strain>
    </source>
</reference>
<name>A0A1T1D3Z0_9SYNE</name>
<evidence type="ECO:0000313" key="1">
    <source>
        <dbReference type="EMBL" id="OOV35562.1"/>
    </source>
</evidence>
<dbReference type="Proteomes" id="UP000242636">
    <property type="component" value="Unassembled WGS sequence"/>
</dbReference>
<organism evidence="1 2">
    <name type="scientific">Candidatus Synechococcus spongiarum LMB bulk15M</name>
    <dbReference type="NCBI Taxonomy" id="1943582"/>
    <lineage>
        <taxon>Bacteria</taxon>
        <taxon>Bacillati</taxon>
        <taxon>Cyanobacteriota</taxon>
        <taxon>Cyanophyceae</taxon>
        <taxon>Synechococcales</taxon>
        <taxon>Synechococcaceae</taxon>
        <taxon>Synechococcus</taxon>
    </lineage>
</organism>
<dbReference type="AlphaFoldDB" id="A0A1T1D3Z0"/>
<protein>
    <recommendedName>
        <fullName evidence="3">Addiction module toxin RelE</fullName>
    </recommendedName>
</protein>
<accession>A0A1T1D3Z0</accession>